<gene>
    <name evidence="3" type="ORF">NCTC9117_06035</name>
</gene>
<evidence type="ECO:0000313" key="3">
    <source>
        <dbReference type="EMBL" id="STJ83376.1"/>
    </source>
</evidence>
<reference evidence="3 4" key="1">
    <citation type="submission" date="2018-06" db="EMBL/GenBank/DDBJ databases">
        <authorList>
            <consortium name="Pathogen Informatics"/>
            <person name="Doyle S."/>
        </authorList>
    </citation>
    <scope>NUCLEOTIDE SEQUENCE [LARGE SCALE GENOMIC DNA]</scope>
    <source>
        <strain evidence="3 4">NCTC9117</strain>
    </source>
</reference>
<evidence type="ECO:0000256" key="1">
    <source>
        <dbReference type="ARBA" id="ARBA00022612"/>
    </source>
</evidence>
<proteinExistence type="predicted"/>
<feature type="domain" description="Terminase large subunit gp17-like C-terminal" evidence="2">
    <location>
        <begin position="26"/>
        <end position="184"/>
    </location>
</feature>
<dbReference type="AlphaFoldDB" id="A0A376YHB2"/>
<dbReference type="Pfam" id="PF17289">
    <property type="entry name" value="Terminase_6C"/>
    <property type="match status" value="1"/>
</dbReference>
<dbReference type="EMBL" id="UGDC01000003">
    <property type="protein sequence ID" value="STJ83376.1"/>
    <property type="molecule type" value="Genomic_DNA"/>
</dbReference>
<accession>A0A376YHB2</accession>
<keyword evidence="1" id="KW-1188">Viral release from host cell</keyword>
<name>A0A376YHB2_ECOLX</name>
<sequence length="203" mass="22187">MVDTLEEWEDYAPFAANPFGSRPVWIGYDPSHRGDSAGCVVLAPPVVAGGKSGSLSVHQWKGMDFATQAESIRKLTEKYNVEYIGIDATGLGVGVFQLVRSFYPAARDIRYTPEMKTAMVLKAKDVIRRGCLEYDVSATDITSSFMAIRKTMTSSGRSATYEASRSEEASHADLAWATMHALLNEPLTAGISTPLTSTILEFY</sequence>
<organism evidence="3 4">
    <name type="scientific">Escherichia coli</name>
    <dbReference type="NCBI Taxonomy" id="562"/>
    <lineage>
        <taxon>Bacteria</taxon>
        <taxon>Pseudomonadati</taxon>
        <taxon>Pseudomonadota</taxon>
        <taxon>Gammaproteobacteria</taxon>
        <taxon>Enterobacterales</taxon>
        <taxon>Enterobacteriaceae</taxon>
        <taxon>Escherichia</taxon>
    </lineage>
</organism>
<evidence type="ECO:0000259" key="2">
    <source>
        <dbReference type="Pfam" id="PF17289"/>
    </source>
</evidence>
<dbReference type="Proteomes" id="UP000254785">
    <property type="component" value="Unassembled WGS sequence"/>
</dbReference>
<evidence type="ECO:0000313" key="4">
    <source>
        <dbReference type="Proteomes" id="UP000254785"/>
    </source>
</evidence>
<dbReference type="InterPro" id="IPR035421">
    <property type="entry name" value="Terminase_6C"/>
</dbReference>
<dbReference type="Gene3D" id="3.30.420.240">
    <property type="match status" value="1"/>
</dbReference>
<protein>
    <submittedName>
        <fullName evidence="3">Terminase, ATPase subunit (GpP)</fullName>
    </submittedName>
</protein>